<dbReference type="InterPro" id="IPR012346">
    <property type="entry name" value="p53/RUNT-type_TF_DNA-bd_sf"/>
</dbReference>
<dbReference type="Proteomes" id="UP000053858">
    <property type="component" value="Unassembled WGS sequence"/>
</dbReference>
<evidence type="ECO:0000256" key="2">
    <source>
        <dbReference type="ARBA" id="ARBA00022499"/>
    </source>
</evidence>
<feature type="non-terminal residue" evidence="17">
    <location>
        <position position="1"/>
    </location>
</feature>
<dbReference type="Pfam" id="PF00870">
    <property type="entry name" value="P53"/>
    <property type="match status" value="1"/>
</dbReference>
<keyword evidence="7 14" id="KW-0805">Transcription regulation</keyword>
<dbReference type="SUPFAM" id="SSF49417">
    <property type="entry name" value="p53-like transcription factors"/>
    <property type="match status" value="1"/>
</dbReference>
<feature type="region of interest" description="Disordered" evidence="15">
    <location>
        <begin position="411"/>
        <end position="482"/>
    </location>
</feature>
<evidence type="ECO:0000259" key="16">
    <source>
        <dbReference type="SMART" id="SM00454"/>
    </source>
</evidence>
<feature type="compositionally biased region" description="Polar residues" evidence="15">
    <location>
        <begin position="465"/>
        <end position="476"/>
    </location>
</feature>
<feature type="region of interest" description="Disordered" evidence="15">
    <location>
        <begin position="319"/>
        <end position="338"/>
    </location>
</feature>
<feature type="compositionally biased region" description="Polar residues" evidence="15">
    <location>
        <begin position="77"/>
        <end position="109"/>
    </location>
</feature>
<dbReference type="GO" id="GO:0006915">
    <property type="term" value="P:apoptotic process"/>
    <property type="evidence" value="ECO:0007669"/>
    <property type="project" value="UniProtKB-KW"/>
</dbReference>
<dbReference type="InterPro" id="IPR011615">
    <property type="entry name" value="p53_DNA-bd"/>
</dbReference>
<feature type="binding site" evidence="12">
    <location>
        <position position="260"/>
    </location>
    <ligand>
        <name>Zn(2+)</name>
        <dbReference type="ChEBI" id="CHEBI:29105"/>
    </ligand>
</feature>
<dbReference type="InterPro" id="IPR010991">
    <property type="entry name" value="p53_tetrameristn"/>
</dbReference>
<dbReference type="GO" id="GO:0005634">
    <property type="term" value="C:nucleus"/>
    <property type="evidence" value="ECO:0007669"/>
    <property type="project" value="UniProtKB-SubCell"/>
</dbReference>
<comment type="similarity">
    <text evidence="1 14">Belongs to the p53 family.</text>
</comment>
<keyword evidence="8 14" id="KW-0238">DNA-binding</keyword>
<dbReference type="GO" id="GO:0000981">
    <property type="term" value="F:DNA-binding transcription factor activity, RNA polymerase II-specific"/>
    <property type="evidence" value="ECO:0007669"/>
    <property type="project" value="TreeGrafter"/>
</dbReference>
<dbReference type="AlphaFoldDB" id="A0A0A0AU13"/>
<gene>
    <name evidence="17" type="ORF">N301_11445</name>
</gene>
<organism evidence="17 18">
    <name type="scientific">Charadrius vociferus</name>
    <name type="common">Killdeer</name>
    <name type="synonym">Aegialitis vocifera</name>
    <dbReference type="NCBI Taxonomy" id="50402"/>
    <lineage>
        <taxon>Eukaryota</taxon>
        <taxon>Metazoa</taxon>
        <taxon>Chordata</taxon>
        <taxon>Craniata</taxon>
        <taxon>Vertebrata</taxon>
        <taxon>Euteleostomi</taxon>
        <taxon>Archelosauria</taxon>
        <taxon>Archosauria</taxon>
        <taxon>Dinosauria</taxon>
        <taxon>Saurischia</taxon>
        <taxon>Theropoda</taxon>
        <taxon>Coelurosauria</taxon>
        <taxon>Aves</taxon>
        <taxon>Neognathae</taxon>
        <taxon>Neoaves</taxon>
        <taxon>Charadriiformes</taxon>
        <taxon>Charadriidae</taxon>
        <taxon>Charadrius</taxon>
    </lineage>
</organism>
<dbReference type="InterPro" id="IPR001660">
    <property type="entry name" value="SAM"/>
</dbReference>
<feature type="non-terminal residue" evidence="17">
    <location>
        <position position="628"/>
    </location>
</feature>
<evidence type="ECO:0000256" key="9">
    <source>
        <dbReference type="ARBA" id="ARBA00023159"/>
    </source>
</evidence>
<evidence type="ECO:0000256" key="12">
    <source>
        <dbReference type="PIRSR" id="PIRSR602117-1"/>
    </source>
</evidence>
<proteinExistence type="inferred from homology"/>
<keyword evidence="11 14" id="KW-0539">Nucleus</keyword>
<evidence type="ECO:0000256" key="7">
    <source>
        <dbReference type="ARBA" id="ARBA00023015"/>
    </source>
</evidence>
<evidence type="ECO:0000313" key="17">
    <source>
        <dbReference type="EMBL" id="KGL96998.1"/>
    </source>
</evidence>
<feature type="binding site" evidence="12">
    <location>
        <position position="264"/>
    </location>
    <ligand>
        <name>Zn(2+)</name>
        <dbReference type="ChEBI" id="CHEBI:29105"/>
    </ligand>
</feature>
<comment type="subunit">
    <text evidence="14">Found in a complex with p53/TP53 and CABLES1.</text>
</comment>
<reference evidence="18" key="1">
    <citation type="journal article" date="2014" name="Science">
        <title>Comparative genomics reveals insights into avian genome evolution and adaptation.</title>
        <authorList>
            <consortium name="Avian Genome Consortium"/>
            <person name="Zhang G."/>
            <person name="Li C."/>
            <person name="Li Q."/>
            <person name="Li B."/>
            <person name="Larkin D.M."/>
            <person name="Lee C."/>
            <person name="Storz J.F."/>
            <person name="Antunes A."/>
            <person name="Greenwold M.J."/>
            <person name="Meredith R.W."/>
            <person name="Odeen A."/>
            <person name="Cui J."/>
            <person name="Zhou Q."/>
            <person name="Xu L."/>
            <person name="Pan H."/>
            <person name="Wang Z."/>
            <person name="Jin L."/>
            <person name="Zhang P."/>
            <person name="Hu H."/>
            <person name="Yang W."/>
            <person name="Hu J."/>
            <person name="Xiao J."/>
            <person name="Yang Z."/>
            <person name="Liu Y."/>
            <person name="Xie Q."/>
            <person name="Yu H."/>
            <person name="Lian J."/>
            <person name="Wen P."/>
            <person name="Zhang F."/>
            <person name="Li H."/>
            <person name="Zeng Y."/>
            <person name="Xiong Z."/>
            <person name="Liu S."/>
            <person name="Zhou L."/>
            <person name="Huang Z."/>
            <person name="An N."/>
            <person name="Wang J."/>
            <person name="Zheng Q."/>
            <person name="Xiong Y."/>
            <person name="Wang G."/>
            <person name="Wang B."/>
            <person name="Wang J."/>
            <person name="Fan Y."/>
            <person name="da Fonseca R.R."/>
            <person name="Alfaro-Nunez A."/>
            <person name="Schubert M."/>
            <person name="Orlando L."/>
            <person name="Mourier T."/>
            <person name="Howard J.T."/>
            <person name="Ganapathy G."/>
            <person name="Pfenning A."/>
            <person name="Whitney O."/>
            <person name="Rivas M.V."/>
            <person name="Hara E."/>
            <person name="Smith J."/>
            <person name="Farre M."/>
            <person name="Narayan J."/>
            <person name="Slavov G."/>
            <person name="Romanov M.N."/>
            <person name="Borges R."/>
            <person name="Machado J.P."/>
            <person name="Khan I."/>
            <person name="Springer M.S."/>
            <person name="Gatesy J."/>
            <person name="Hoffmann F.G."/>
            <person name="Opazo J.C."/>
            <person name="Hastad O."/>
            <person name="Sawyer R.H."/>
            <person name="Kim H."/>
            <person name="Kim K.W."/>
            <person name="Kim H.J."/>
            <person name="Cho S."/>
            <person name="Li N."/>
            <person name="Huang Y."/>
            <person name="Bruford M.W."/>
            <person name="Zhan X."/>
            <person name="Dixon A."/>
            <person name="Bertelsen M.F."/>
            <person name="Derryberry E."/>
            <person name="Warren W."/>
            <person name="Wilson R.K."/>
            <person name="Li S."/>
            <person name="Ray D.A."/>
            <person name="Green R.E."/>
            <person name="O'Brien S.J."/>
            <person name="Griffin D."/>
            <person name="Johnson W.E."/>
            <person name="Haussler D."/>
            <person name="Ryder O.A."/>
            <person name="Willerslev E."/>
            <person name="Graves G.R."/>
            <person name="Alstrom P."/>
            <person name="Fjeldsa J."/>
            <person name="Mindell D.P."/>
            <person name="Edwards S.V."/>
            <person name="Braun E.L."/>
            <person name="Rahbek C."/>
            <person name="Burt D.W."/>
            <person name="Houde P."/>
            <person name="Zhang Y."/>
            <person name="Yang H."/>
            <person name="Wang J."/>
            <person name="Jarvis E.D."/>
            <person name="Gilbert M.T."/>
            <person name="Wang J."/>
        </authorList>
    </citation>
    <scope>NUCLEOTIDE SEQUENCE [LARGE SCALE GENOMIC DNA]</scope>
</reference>
<dbReference type="GO" id="GO:0005737">
    <property type="term" value="C:cytoplasm"/>
    <property type="evidence" value="ECO:0007669"/>
    <property type="project" value="UniProtKB-SubCell"/>
</dbReference>
<dbReference type="PANTHER" id="PTHR11447:SF21">
    <property type="entry name" value="TUMOR PROTEIN P73"/>
    <property type="match status" value="1"/>
</dbReference>
<dbReference type="InterPro" id="IPR013761">
    <property type="entry name" value="SAM/pointed_sf"/>
</dbReference>
<dbReference type="FunFam" id="2.60.40.720:FF:000002">
    <property type="entry name" value="Cellular tumor antigen p53"/>
    <property type="match status" value="1"/>
</dbReference>
<comment type="subcellular location">
    <subcellularLocation>
        <location evidence="14">Cytoplasm</location>
    </subcellularLocation>
    <subcellularLocation>
        <location evidence="14">Nucleus</location>
    </subcellularLocation>
</comment>
<dbReference type="InterPro" id="IPR037612">
    <property type="entry name" value="Tumour-p73_SAM"/>
</dbReference>
<keyword evidence="14" id="KW-0963">Cytoplasm</keyword>
<feature type="compositionally biased region" description="Gly residues" evidence="15">
    <location>
        <begin position="417"/>
        <end position="426"/>
    </location>
</feature>
<dbReference type="GO" id="GO:0046872">
    <property type="term" value="F:metal ion binding"/>
    <property type="evidence" value="ECO:0007669"/>
    <property type="project" value="UniProtKB-KW"/>
</dbReference>
<evidence type="ECO:0000256" key="4">
    <source>
        <dbReference type="ARBA" id="ARBA00022723"/>
    </source>
</evidence>
<name>A0A0A0AU13_CHAVO</name>
<feature type="binding site" evidence="12">
    <location>
        <position position="199"/>
    </location>
    <ligand>
        <name>Zn(2+)</name>
        <dbReference type="ChEBI" id="CHEBI:29105"/>
    </ligand>
</feature>
<keyword evidence="6" id="KW-0832">Ubl conjugation</keyword>
<dbReference type="InterPro" id="IPR002117">
    <property type="entry name" value="p53_tumour_suppressor"/>
</dbReference>
<dbReference type="SUPFAM" id="SSF47769">
    <property type="entry name" value="SAM/Pointed domain"/>
    <property type="match status" value="1"/>
</dbReference>
<dbReference type="PROSITE" id="PS00348">
    <property type="entry name" value="P53"/>
    <property type="match status" value="1"/>
</dbReference>
<dbReference type="GO" id="GO:0000978">
    <property type="term" value="F:RNA polymerase II cis-regulatory region sequence-specific DNA binding"/>
    <property type="evidence" value="ECO:0007669"/>
    <property type="project" value="TreeGrafter"/>
</dbReference>
<dbReference type="STRING" id="50402.A0A0A0AU13"/>
<evidence type="ECO:0000256" key="8">
    <source>
        <dbReference type="ARBA" id="ARBA00023125"/>
    </source>
</evidence>
<keyword evidence="18" id="KW-1185">Reference proteome</keyword>
<dbReference type="Pfam" id="PF07710">
    <property type="entry name" value="P53_tetramer"/>
    <property type="match status" value="1"/>
</dbReference>
<keyword evidence="10 14" id="KW-0804">Transcription</keyword>
<evidence type="ECO:0000256" key="15">
    <source>
        <dbReference type="SAM" id="MobiDB-lite"/>
    </source>
</evidence>
<dbReference type="SUPFAM" id="SSF47719">
    <property type="entry name" value="p53 tetramerization domain"/>
    <property type="match status" value="1"/>
</dbReference>
<evidence type="ECO:0000256" key="14">
    <source>
        <dbReference type="RuleBase" id="RU003304"/>
    </source>
</evidence>
<dbReference type="PANTHER" id="PTHR11447">
    <property type="entry name" value="CELLULAR TUMOR ANTIGEN P53"/>
    <property type="match status" value="1"/>
</dbReference>
<accession>A0A0A0AU13</accession>
<feature type="region of interest" description="Disordered" evidence="15">
    <location>
        <begin position="77"/>
        <end position="123"/>
    </location>
</feature>
<keyword evidence="3 14" id="KW-0053">Apoptosis</keyword>
<evidence type="ECO:0000256" key="10">
    <source>
        <dbReference type="ARBA" id="ARBA00023163"/>
    </source>
</evidence>
<dbReference type="SMART" id="SM00454">
    <property type="entry name" value="SAM"/>
    <property type="match status" value="1"/>
</dbReference>
<dbReference type="EMBL" id="KL872854">
    <property type="protein sequence ID" value="KGL96998.1"/>
    <property type="molecule type" value="Genomic_DNA"/>
</dbReference>
<feature type="site" description="Interaction with DNA" evidence="13">
    <location>
        <position position="140"/>
    </location>
</feature>
<keyword evidence="5 12" id="KW-0862">Zinc</keyword>
<dbReference type="InterPro" id="IPR008967">
    <property type="entry name" value="p53-like_TF_DNA-bd_sf"/>
</dbReference>
<evidence type="ECO:0000256" key="13">
    <source>
        <dbReference type="PIRSR" id="PIRSR602117-2"/>
    </source>
</evidence>
<dbReference type="CDD" id="cd09571">
    <property type="entry name" value="SAM_tumor-p73"/>
    <property type="match status" value="1"/>
</dbReference>
<evidence type="ECO:0000256" key="1">
    <source>
        <dbReference type="ARBA" id="ARBA00006167"/>
    </source>
</evidence>
<evidence type="ECO:0000256" key="3">
    <source>
        <dbReference type="ARBA" id="ARBA00022703"/>
    </source>
</evidence>
<evidence type="ECO:0000256" key="11">
    <source>
        <dbReference type="ARBA" id="ARBA00023242"/>
    </source>
</evidence>
<evidence type="ECO:0000256" key="5">
    <source>
        <dbReference type="ARBA" id="ARBA00022833"/>
    </source>
</evidence>
<dbReference type="FunFam" id="1.10.150.50:FF:000020">
    <property type="entry name" value="Tumor protein 63 (p63)"/>
    <property type="match status" value="1"/>
</dbReference>
<keyword evidence="4 12" id="KW-0479">Metal-binding</keyword>
<protein>
    <recommendedName>
        <fullName evidence="14">Tumor protein p73</fullName>
    </recommendedName>
</protein>
<feature type="domain" description="SAM" evidence="16">
    <location>
        <begin position="481"/>
        <end position="547"/>
    </location>
</feature>
<dbReference type="InterPro" id="IPR036674">
    <property type="entry name" value="p53_tetramer_sf"/>
</dbReference>
<dbReference type="PRINTS" id="PR00386">
    <property type="entry name" value="P53SUPPRESSR"/>
</dbReference>
<comment type="function">
    <text evidence="14">Participates in the apoptotic response to DNA damage. Isoforms containing the transactivation domain are pro-apoptotic, isoforms lacking the domain are anti-apoptotic and block the function of p53 and transactivating p73 isoforms. May be a tumor suppressor protein.</text>
</comment>
<dbReference type="CDD" id="cd08367">
    <property type="entry name" value="P53"/>
    <property type="match status" value="1"/>
</dbReference>
<dbReference type="Gene3D" id="2.60.40.720">
    <property type="match status" value="1"/>
</dbReference>
<evidence type="ECO:0000256" key="6">
    <source>
        <dbReference type="ARBA" id="ARBA00022843"/>
    </source>
</evidence>
<sequence>VKMSQSSPADEGATFEHLWSTLEPDSTYFDLPPSNHSGSNEVSNRTEVTMDVFQMRSMNDSVMSQFNLLNNSMDQSIGSRAASTSPYSSEHTSNVPTHSPYSQPSSTFDAMSPAPVIPSNTDYPGPHHFEVTFQQSSTAKSATWTYSPLLKKLYCQIAKTCPIQIKVSTPPPPGTIIRAMPVYKKAEHVTEVVKRCPNHELGRDFNDGQSAPASHLIRVEGNNLSQYVDDPVTGRQSVMVPYEPPQVGTEFTTILYNFMCNSSCVGGMNRRPILIIITLETRDGQVLGRRSFEGRICACPGRDRKADEDHYREQQALNESAAKNGNANKRTFKQSPQSIPALGAGIKKRRHGEEETYYVPVRGRENFEILMKIKESLELVELVPQQLVDSYRQQQQQLLQRHCSVRRSASVRLPGASAGGSDGGPRGALARGRAAPSPPPGGGPAGRPGMLNSHPMQPNGEMNGGHSSQSMVSGSHCTPPPPYNPDPSLVSFLTGLGCPNCIDYFTSQGLQNIYHLQNLSIEDLGALKIPEQYRMIIWRGLQELKQSHDYGAQQLIRSSSNASTISIGSSGELQRQRVMEAVHFRVRHTITIPNRGGADEWADFGFDLPDCKSRKQSIKEEFTEGEIN</sequence>
<comment type="cofactor">
    <cofactor evidence="12 14">
        <name>Zn(2+)</name>
        <dbReference type="ChEBI" id="CHEBI:29105"/>
    </cofactor>
    <text evidence="12 14">Binds 1 zinc ion per subunit.</text>
</comment>
<feature type="binding site" evidence="12">
    <location>
        <position position="196"/>
    </location>
    <ligand>
        <name>Zn(2+)</name>
        <dbReference type="ChEBI" id="CHEBI:29105"/>
    </ligand>
</feature>
<dbReference type="GO" id="GO:0051262">
    <property type="term" value="P:protein tetramerization"/>
    <property type="evidence" value="ECO:0007669"/>
    <property type="project" value="InterPro"/>
</dbReference>
<dbReference type="Gene3D" id="1.10.150.50">
    <property type="entry name" value="Transcription Factor, Ets-1"/>
    <property type="match status" value="1"/>
</dbReference>
<dbReference type="Gene3D" id="4.10.170.10">
    <property type="entry name" value="p53-like tetramerisation domain"/>
    <property type="match status" value="1"/>
</dbReference>
<keyword evidence="2" id="KW-1017">Isopeptide bond</keyword>
<evidence type="ECO:0000313" key="18">
    <source>
        <dbReference type="Proteomes" id="UP000053858"/>
    </source>
</evidence>
<dbReference type="InterPro" id="IPR057064">
    <property type="entry name" value="P53_central_site"/>
</dbReference>
<keyword evidence="14" id="KW-0131">Cell cycle</keyword>
<keyword evidence="9 14" id="KW-0010">Activator</keyword>